<dbReference type="EMBL" id="MT663534">
    <property type="protein sequence ID" value="QOI90232.1"/>
    <property type="molecule type" value="Genomic_DNA"/>
</dbReference>
<gene>
    <name evidence="2" type="ORF">HWQ62_00095</name>
</gene>
<dbReference type="Proteomes" id="UP001162120">
    <property type="component" value="Segment"/>
</dbReference>
<sequence length="238" mass="27671">MSFGNRSPANGSKELAEYVYNSLDGTIYDIAQIVFYLYKDIYKVALLKTKLWYAFDGLKWVQSELGPYYELSENVVEIYQNFVNDETEKKVLLSAQFMDAEHSKSITEHEQSIMKNTLKKIDKTISKAEKIIQKLKNVNSKEAICKECLYLFYDPDFLCELDTDKNLICFLNGILDLKHNVLRAGLFSDNISIVVNVNFVAPKTKKDKNQLTILLNEFEEFRDNITLKRENKLIFKVK</sequence>
<proteinExistence type="predicted"/>
<protein>
    <recommendedName>
        <fullName evidence="1">Bacteriophage/plasmid primase P4 C-terminal domain-containing protein</fullName>
    </recommendedName>
</protein>
<name>A0A7M3UNH5_9VIRU</name>
<evidence type="ECO:0000313" key="2">
    <source>
        <dbReference type="EMBL" id="QOI90232.1"/>
    </source>
</evidence>
<dbReference type="Pfam" id="PF08706">
    <property type="entry name" value="D5_N"/>
    <property type="match status" value="1"/>
</dbReference>
<keyword evidence="3" id="KW-1185">Reference proteome</keyword>
<feature type="domain" description="Bacteriophage/plasmid primase P4 C-terminal" evidence="1">
    <location>
        <begin position="41"/>
        <end position="205"/>
    </location>
</feature>
<evidence type="ECO:0000259" key="1">
    <source>
        <dbReference type="Pfam" id="PF08706"/>
    </source>
</evidence>
<evidence type="ECO:0000313" key="3">
    <source>
        <dbReference type="Proteomes" id="UP001162120"/>
    </source>
</evidence>
<dbReference type="InterPro" id="IPR014818">
    <property type="entry name" value="Phage/plasmid_primase_P4_C"/>
</dbReference>
<reference evidence="2" key="1">
    <citation type="submission" date="2020-06" db="EMBL/GenBank/DDBJ databases">
        <title>Lateral gene transfer of anion-conducting channel rhodopsins between green algae and giant viruses.</title>
        <authorList>
            <person name="Rozenberg A."/>
            <person name="Oppermann J."/>
            <person name="Wietek J."/>
            <person name="Fernandez Lahore R.G."/>
            <person name="Sandaa R.-A."/>
            <person name="Bratbak G."/>
            <person name="Hegemann P."/>
            <person name="Beja O."/>
        </authorList>
    </citation>
    <scope>NUCLEOTIDE SEQUENCE</scope>
    <source>
        <strain evidence="2">01B</strain>
    </source>
</reference>
<accession>A0A7M3UNH5</accession>
<organism evidence="2 3">
    <name type="scientific">Pyramimonas orientalis virus 01B</name>
    <dbReference type="NCBI Taxonomy" id="3134525"/>
    <lineage>
        <taxon>Viruses</taxon>
        <taxon>Varidnaviria</taxon>
        <taxon>Bamfordvirae</taxon>
        <taxon>Nucleocytoviricota</taxon>
        <taxon>Megaviricetes</taxon>
        <taxon>Imitervirales</taxon>
        <taxon>Allomimiviridae</taxon>
        <taxon>Heliosvirus</taxon>
        <taxon>Heliosvirus raunefjordenense</taxon>
    </lineage>
</organism>